<evidence type="ECO:0000313" key="2">
    <source>
        <dbReference type="Proteomes" id="UP000634136"/>
    </source>
</evidence>
<name>A0A834TF43_9FABA</name>
<dbReference type="Proteomes" id="UP000634136">
    <property type="component" value="Unassembled WGS sequence"/>
</dbReference>
<keyword evidence="2" id="KW-1185">Reference proteome</keyword>
<dbReference type="EMBL" id="JAAIUW010000008">
    <property type="protein sequence ID" value="KAF7819805.1"/>
    <property type="molecule type" value="Genomic_DNA"/>
</dbReference>
<proteinExistence type="predicted"/>
<gene>
    <name evidence="1" type="ORF">G2W53_025260</name>
</gene>
<comment type="caution">
    <text evidence="1">The sequence shown here is derived from an EMBL/GenBank/DDBJ whole genome shotgun (WGS) entry which is preliminary data.</text>
</comment>
<evidence type="ECO:0000313" key="1">
    <source>
        <dbReference type="EMBL" id="KAF7819805.1"/>
    </source>
</evidence>
<dbReference type="AlphaFoldDB" id="A0A834TF43"/>
<accession>A0A834TF43</accession>
<sequence>MVGKAGWPVTTNETLISIVTVPNIFPYNIKLSNSKTEGDLAYR</sequence>
<protein>
    <submittedName>
        <fullName evidence="1">Uncharacterized protein</fullName>
    </submittedName>
</protein>
<organism evidence="1 2">
    <name type="scientific">Senna tora</name>
    <dbReference type="NCBI Taxonomy" id="362788"/>
    <lineage>
        <taxon>Eukaryota</taxon>
        <taxon>Viridiplantae</taxon>
        <taxon>Streptophyta</taxon>
        <taxon>Embryophyta</taxon>
        <taxon>Tracheophyta</taxon>
        <taxon>Spermatophyta</taxon>
        <taxon>Magnoliopsida</taxon>
        <taxon>eudicotyledons</taxon>
        <taxon>Gunneridae</taxon>
        <taxon>Pentapetalae</taxon>
        <taxon>rosids</taxon>
        <taxon>fabids</taxon>
        <taxon>Fabales</taxon>
        <taxon>Fabaceae</taxon>
        <taxon>Caesalpinioideae</taxon>
        <taxon>Cassia clade</taxon>
        <taxon>Senna</taxon>
    </lineage>
</organism>
<reference evidence="1" key="1">
    <citation type="submission" date="2020-09" db="EMBL/GenBank/DDBJ databases">
        <title>Genome-Enabled Discovery of Anthraquinone Biosynthesis in Senna tora.</title>
        <authorList>
            <person name="Kang S.-H."/>
            <person name="Pandey R.P."/>
            <person name="Lee C.-M."/>
            <person name="Sim J.-S."/>
            <person name="Jeong J.-T."/>
            <person name="Choi B.-S."/>
            <person name="Jung M."/>
            <person name="Ginzburg D."/>
            <person name="Zhao K."/>
            <person name="Won S.Y."/>
            <person name="Oh T.-J."/>
            <person name="Yu Y."/>
            <person name="Kim N.-H."/>
            <person name="Lee O.R."/>
            <person name="Lee T.-H."/>
            <person name="Bashyal P."/>
            <person name="Kim T.-S."/>
            <person name="Lee W.-H."/>
            <person name="Kawkins C."/>
            <person name="Kim C.-K."/>
            <person name="Kim J.S."/>
            <person name="Ahn B.O."/>
            <person name="Rhee S.Y."/>
            <person name="Sohng J.K."/>
        </authorList>
    </citation>
    <scope>NUCLEOTIDE SEQUENCE</scope>
    <source>
        <tissue evidence="1">Leaf</tissue>
    </source>
</reference>